<proteinExistence type="predicted"/>
<organism evidence="1 2">
    <name type="scientific">Steinernema hermaphroditum</name>
    <dbReference type="NCBI Taxonomy" id="289476"/>
    <lineage>
        <taxon>Eukaryota</taxon>
        <taxon>Metazoa</taxon>
        <taxon>Ecdysozoa</taxon>
        <taxon>Nematoda</taxon>
        <taxon>Chromadorea</taxon>
        <taxon>Rhabditida</taxon>
        <taxon>Tylenchina</taxon>
        <taxon>Panagrolaimomorpha</taxon>
        <taxon>Strongyloidoidea</taxon>
        <taxon>Steinernematidae</taxon>
        <taxon>Steinernema</taxon>
    </lineage>
</organism>
<accession>A0AA39IJX1</accession>
<comment type="caution">
    <text evidence="1">The sequence shown here is derived from an EMBL/GenBank/DDBJ whole genome shotgun (WGS) entry which is preliminary data.</text>
</comment>
<name>A0AA39IJX1_9BILA</name>
<dbReference type="AlphaFoldDB" id="A0AA39IJX1"/>
<dbReference type="EMBL" id="JAUCMV010000001">
    <property type="protein sequence ID" value="KAK0424557.1"/>
    <property type="molecule type" value="Genomic_DNA"/>
</dbReference>
<sequence>MKLLVFLKSKAARYDVQVEEADVDKEREHGGDDLDTDHYIPVGNNLEDSFLSRSLSRVRRRGMYSVDCGETDKDALQKKLLKEAERKKAEFKEVLPKLKEFRGWWPSVRFPIPTTQWPDRFLWSRLPRSLPPLPVAILTSTSHILQACRPSEATLLPKEAFVVRRQTGRTMCREVRGSFGFSA</sequence>
<keyword evidence="2" id="KW-1185">Reference proteome</keyword>
<gene>
    <name evidence="1" type="ORF">QR680_008722</name>
</gene>
<evidence type="ECO:0000313" key="2">
    <source>
        <dbReference type="Proteomes" id="UP001175271"/>
    </source>
</evidence>
<dbReference type="Proteomes" id="UP001175271">
    <property type="component" value="Unassembled WGS sequence"/>
</dbReference>
<evidence type="ECO:0000313" key="1">
    <source>
        <dbReference type="EMBL" id="KAK0424557.1"/>
    </source>
</evidence>
<reference evidence="1" key="1">
    <citation type="submission" date="2023-06" db="EMBL/GenBank/DDBJ databases">
        <title>Genomic analysis of the entomopathogenic nematode Steinernema hermaphroditum.</title>
        <authorList>
            <person name="Schwarz E.M."/>
            <person name="Heppert J.K."/>
            <person name="Baniya A."/>
            <person name="Schwartz H.T."/>
            <person name="Tan C.-H."/>
            <person name="Antoshechkin I."/>
            <person name="Sternberg P.W."/>
            <person name="Goodrich-Blair H."/>
            <person name="Dillman A.R."/>
        </authorList>
    </citation>
    <scope>NUCLEOTIDE SEQUENCE</scope>
    <source>
        <strain evidence="1">PS9179</strain>
        <tissue evidence="1">Whole animal</tissue>
    </source>
</reference>
<protein>
    <submittedName>
        <fullName evidence="1">Uncharacterized protein</fullName>
    </submittedName>
</protein>